<evidence type="ECO:0000256" key="2">
    <source>
        <dbReference type="SAM" id="MobiDB-lite"/>
    </source>
</evidence>
<reference evidence="5" key="1">
    <citation type="submission" date="2021-11" db="EMBL/GenBank/DDBJ databases">
        <authorList>
            <consortium name="Genoscope - CEA"/>
            <person name="William W."/>
        </authorList>
    </citation>
    <scope>NUCLEOTIDE SEQUENCE</scope>
</reference>
<proteinExistence type="inferred from homology"/>
<evidence type="ECO:0000313" key="5">
    <source>
        <dbReference type="EMBL" id="CAH0370250.1"/>
    </source>
</evidence>
<dbReference type="GO" id="GO:0005525">
    <property type="term" value="F:GTP binding"/>
    <property type="evidence" value="ECO:0007669"/>
    <property type="project" value="UniProtKB-KW"/>
</dbReference>
<keyword evidence="1" id="KW-0547">Nucleotide-binding</keyword>
<dbReference type="Gene3D" id="3.40.50.300">
    <property type="entry name" value="P-loop containing nucleotide triphosphate hydrolases"/>
    <property type="match status" value="1"/>
</dbReference>
<dbReference type="OrthoDB" id="203454at2759"/>
<feature type="chain" id="PRO_5035222949" description="Septin-type G domain-containing protein" evidence="3">
    <location>
        <begin position="17"/>
        <end position="409"/>
    </location>
</feature>
<accession>A0A8J2SE32</accession>
<dbReference type="InterPro" id="IPR027417">
    <property type="entry name" value="P-loop_NTPase"/>
</dbReference>
<protein>
    <recommendedName>
        <fullName evidence="4">Septin-type G domain-containing protein</fullName>
    </recommendedName>
</protein>
<dbReference type="PANTHER" id="PTHR18884">
    <property type="entry name" value="SEPTIN"/>
    <property type="match status" value="1"/>
</dbReference>
<dbReference type="EMBL" id="CAKKNE010000003">
    <property type="protein sequence ID" value="CAH0370250.1"/>
    <property type="molecule type" value="Genomic_DNA"/>
</dbReference>
<feature type="signal peptide" evidence="3">
    <location>
        <begin position="1"/>
        <end position="16"/>
    </location>
</feature>
<keyword evidence="3" id="KW-0732">Signal</keyword>
<dbReference type="Pfam" id="PF00735">
    <property type="entry name" value="Septin"/>
    <property type="match status" value="1"/>
</dbReference>
<feature type="domain" description="Septin-type G" evidence="4">
    <location>
        <begin position="35"/>
        <end position="296"/>
    </location>
</feature>
<dbReference type="PROSITE" id="PS51719">
    <property type="entry name" value="G_SEPTIN"/>
    <property type="match status" value="1"/>
</dbReference>
<name>A0A8J2SE32_9STRA</name>
<organism evidence="5 6">
    <name type="scientific">Pelagomonas calceolata</name>
    <dbReference type="NCBI Taxonomy" id="35677"/>
    <lineage>
        <taxon>Eukaryota</taxon>
        <taxon>Sar</taxon>
        <taxon>Stramenopiles</taxon>
        <taxon>Ochrophyta</taxon>
        <taxon>Pelagophyceae</taxon>
        <taxon>Pelagomonadales</taxon>
        <taxon>Pelagomonadaceae</taxon>
        <taxon>Pelagomonas</taxon>
    </lineage>
</organism>
<dbReference type="SUPFAM" id="SSF52540">
    <property type="entry name" value="P-loop containing nucleoside triphosphate hydrolases"/>
    <property type="match status" value="1"/>
</dbReference>
<gene>
    <name evidence="5" type="ORF">PECAL_3P01250</name>
</gene>
<evidence type="ECO:0000256" key="1">
    <source>
        <dbReference type="RuleBase" id="RU004560"/>
    </source>
</evidence>
<comment type="similarity">
    <text evidence="1">Belongs to the TRAFAC class TrmE-Era-EngA-EngB-Septin-like GTPase superfamily. Septin GTPase family.</text>
</comment>
<keyword evidence="6" id="KW-1185">Reference proteome</keyword>
<keyword evidence="1" id="KW-0342">GTP-binding</keyword>
<comment type="caution">
    <text evidence="5">The sequence shown here is derived from an EMBL/GenBank/DDBJ whole genome shotgun (WGS) entry which is preliminary data.</text>
</comment>
<feature type="region of interest" description="Disordered" evidence="2">
    <location>
        <begin position="358"/>
        <end position="409"/>
    </location>
</feature>
<dbReference type="Proteomes" id="UP000789595">
    <property type="component" value="Unassembled WGS sequence"/>
</dbReference>
<dbReference type="InterPro" id="IPR030379">
    <property type="entry name" value="G_SEPTIN_dom"/>
</dbReference>
<dbReference type="AlphaFoldDB" id="A0A8J2SE32"/>
<evidence type="ECO:0000256" key="3">
    <source>
        <dbReference type="SAM" id="SignalP"/>
    </source>
</evidence>
<evidence type="ECO:0000313" key="6">
    <source>
        <dbReference type="Proteomes" id="UP000789595"/>
    </source>
</evidence>
<sequence>MTPRLLVLWLAAHAAADDNSSNKEQDYASLKLKPRVVSFNVMVAGLSGLGKTTTCNMLFDAWQGNSPSQEKRKIRRATPHVDVSRKIERYDKRTNTILRVRVVDTPGFGNNIDHKHAVRPITKYIRKCRDEQFRAETGARKETEADGDRLVHACVYFISPHRFLEIDRHFLRHVQRELAIVPVIAKTDTLTDEELAEYRAMLRDEFTKNNIQVYDFGEKSSELLEKRAFARGRERGEPLGIIARDGHYPWGTSQFQFAAHSDFALLKDLLLSEHTEPLVEHASARYARYRARRVRLGYATDAAKSLAVLALVGRALGLPVPIPSRAGVVAVLKRCGLGAAGLYRKLFVKPEAPPRRRSWFDFSPKPPAPPRRRWMEPLRRRLSPPPAPPPRRRSVAPLFPARALRGAKN</sequence>
<evidence type="ECO:0000259" key="4">
    <source>
        <dbReference type="PROSITE" id="PS51719"/>
    </source>
</evidence>